<feature type="transmembrane region" description="Helical" evidence="1">
    <location>
        <begin position="21"/>
        <end position="46"/>
    </location>
</feature>
<dbReference type="AlphaFoldDB" id="A0A4Y1QKY9"/>
<proteinExistence type="predicted"/>
<feature type="domain" description="DUF8040" evidence="2">
    <location>
        <begin position="69"/>
        <end position="157"/>
    </location>
</feature>
<evidence type="ECO:0000256" key="1">
    <source>
        <dbReference type="SAM" id="Phobius"/>
    </source>
</evidence>
<dbReference type="Pfam" id="PF26138">
    <property type="entry name" value="DUF8040"/>
    <property type="match status" value="1"/>
</dbReference>
<sequence>MATRIRLRQMARLSLSTKRKLRVTINALIVYLRIIFVVCAAGYVYARLAYRKSHRPSLPSVIRVYKQLEYLHGLVYESDTTCIDQLRMDRQSFHKLCQILVTKGELRSTRNMSTEEMVAIFLNILAHHHKNRVIKFNFTRSGRTVSKYFHECLKAMIRCQKDFWKSPEPVPENSTDYRWKWFKNCLGALDGTYIRVKVPEREKPKYRTRKGEIATNVLGVCSQDLQFIYVLAGWEGLHMIVDGCWLHQRNSFLAPFRGQRYHLNDWRDGHRPETPNEFFNMKHSSARNVIEREMALDPIEHQVDNQFVDGTLETNDYIGTVESSEDWSIIYRHEFYCYFKWKSKGRKGTK</sequence>
<dbReference type="PANTHER" id="PTHR22930">
    <property type="match status" value="1"/>
</dbReference>
<dbReference type="InterPro" id="IPR045249">
    <property type="entry name" value="HARBI1-like"/>
</dbReference>
<dbReference type="InterPro" id="IPR058353">
    <property type="entry name" value="DUF8040"/>
</dbReference>
<dbReference type="PANTHER" id="PTHR22930:SF281">
    <property type="entry name" value="NUCLEASE"/>
    <property type="match status" value="1"/>
</dbReference>
<keyword evidence="1" id="KW-1133">Transmembrane helix</keyword>
<keyword evidence="1" id="KW-0472">Membrane</keyword>
<evidence type="ECO:0000313" key="3">
    <source>
        <dbReference type="EMBL" id="BBG92471.1"/>
    </source>
</evidence>
<gene>
    <name evidence="3" type="ORF">Prudu_000221</name>
</gene>
<reference evidence="3" key="1">
    <citation type="journal article" date="2019" name="Science">
        <title>Mutation of a bHLH transcription factor allowed almond domestication.</title>
        <authorList>
            <person name="Sanchez-Perez R."/>
            <person name="Pavan S."/>
            <person name="Mazzeo R."/>
            <person name="Moldovan C."/>
            <person name="Aiese Cigliano R."/>
            <person name="Del Cueto J."/>
            <person name="Ricciardi F."/>
            <person name="Lotti C."/>
            <person name="Ricciardi L."/>
            <person name="Dicenta F."/>
            <person name="Lopez-Marques R.L."/>
            <person name="Lindberg Moller B."/>
        </authorList>
    </citation>
    <scope>NUCLEOTIDE SEQUENCE</scope>
</reference>
<protein>
    <recommendedName>
        <fullName evidence="2">DUF8040 domain-containing protein</fullName>
    </recommendedName>
</protein>
<keyword evidence="1" id="KW-0812">Transmembrane</keyword>
<organism evidence="3">
    <name type="scientific">Prunus dulcis</name>
    <name type="common">Almond</name>
    <name type="synonym">Amygdalus dulcis</name>
    <dbReference type="NCBI Taxonomy" id="3755"/>
    <lineage>
        <taxon>Eukaryota</taxon>
        <taxon>Viridiplantae</taxon>
        <taxon>Streptophyta</taxon>
        <taxon>Embryophyta</taxon>
        <taxon>Tracheophyta</taxon>
        <taxon>Spermatophyta</taxon>
        <taxon>Magnoliopsida</taxon>
        <taxon>eudicotyledons</taxon>
        <taxon>Gunneridae</taxon>
        <taxon>Pentapetalae</taxon>
        <taxon>rosids</taxon>
        <taxon>fabids</taxon>
        <taxon>Rosales</taxon>
        <taxon>Rosaceae</taxon>
        <taxon>Amygdaloideae</taxon>
        <taxon>Amygdaleae</taxon>
        <taxon>Prunus</taxon>
    </lineage>
</organism>
<dbReference type="EMBL" id="AP019297">
    <property type="protein sequence ID" value="BBG92471.1"/>
    <property type="molecule type" value="Genomic_DNA"/>
</dbReference>
<evidence type="ECO:0000259" key="2">
    <source>
        <dbReference type="Pfam" id="PF26138"/>
    </source>
</evidence>
<accession>A0A4Y1QKY9</accession>
<name>A0A4Y1QKY9_PRUDU</name>